<evidence type="ECO:0000256" key="2">
    <source>
        <dbReference type="ARBA" id="ARBA00008335"/>
    </source>
</evidence>
<dbReference type="RefSeq" id="WP_150528345.1">
    <property type="nucleotide sequence ID" value="NZ_BNBW01000028.1"/>
</dbReference>
<feature type="region of interest" description="Disordered" evidence="8">
    <location>
        <begin position="1"/>
        <end position="28"/>
    </location>
</feature>
<evidence type="ECO:0000256" key="7">
    <source>
        <dbReference type="ARBA" id="ARBA00023136"/>
    </source>
</evidence>
<evidence type="ECO:0000256" key="8">
    <source>
        <dbReference type="SAM" id="MobiDB-lite"/>
    </source>
</evidence>
<evidence type="ECO:0000256" key="6">
    <source>
        <dbReference type="ARBA" id="ARBA00022989"/>
    </source>
</evidence>
<keyword evidence="3" id="KW-0813">Transport</keyword>
<feature type="transmembrane region" description="Helical" evidence="9">
    <location>
        <begin position="75"/>
        <end position="95"/>
    </location>
</feature>
<feature type="transmembrane region" description="Helical" evidence="9">
    <location>
        <begin position="280"/>
        <end position="301"/>
    </location>
</feature>
<dbReference type="GO" id="GO:0005886">
    <property type="term" value="C:plasma membrane"/>
    <property type="evidence" value="ECO:0007669"/>
    <property type="project" value="UniProtKB-SubCell"/>
</dbReference>
<accession>A0A5J6J4R6</accession>
<dbReference type="InterPro" id="IPR036259">
    <property type="entry name" value="MFS_trans_sf"/>
</dbReference>
<reference evidence="11 12" key="1">
    <citation type="submission" date="2017-09" db="EMBL/GenBank/DDBJ databases">
        <authorList>
            <person name="Lee N."/>
            <person name="Cho B.-K."/>
        </authorList>
    </citation>
    <scope>NUCLEOTIDE SEQUENCE [LARGE SCALE GENOMIC DNA]</scope>
    <source>
        <strain evidence="11 12">ATCC 27476</strain>
    </source>
</reference>
<organism evidence="11 12">
    <name type="scientific">Streptomyces vinaceus</name>
    <dbReference type="NCBI Taxonomy" id="1960"/>
    <lineage>
        <taxon>Bacteria</taxon>
        <taxon>Bacillati</taxon>
        <taxon>Actinomycetota</taxon>
        <taxon>Actinomycetes</taxon>
        <taxon>Kitasatosporales</taxon>
        <taxon>Streptomycetaceae</taxon>
        <taxon>Streptomyces</taxon>
    </lineage>
</organism>
<comment type="similarity">
    <text evidence="2">Belongs to the major facilitator superfamily.</text>
</comment>
<keyword evidence="7 9" id="KW-0472">Membrane</keyword>
<evidence type="ECO:0000313" key="12">
    <source>
        <dbReference type="Proteomes" id="UP000325563"/>
    </source>
</evidence>
<evidence type="ECO:0000256" key="1">
    <source>
        <dbReference type="ARBA" id="ARBA00004651"/>
    </source>
</evidence>
<feature type="transmembrane region" description="Helical" evidence="9">
    <location>
        <begin position="127"/>
        <end position="149"/>
    </location>
</feature>
<sequence>MSLRTTPAQPTAPHRVALRGGADRPASPEAGRSVARVVAAISLLGMLVVGQLYVAIPLLPDIGRAWGVDQASATWATSAYAVTYAIISLFSGALARRFGTRAVLVAGVSALAVVTACVPLADSFGVGLALRAGQGLFAGVYVPLVYAYLNTHVPASKLPTALTIVSACMAGTIVAGQVESQLLAAAVGWRGTFWVTAPLLLAGAQVLRRVLAPVDPARAKGGADTGAAGGAASRAARGATRRMWLRLLPLYVVGITCSSTMTAIYTSVQLYGPASLVGDGQAMLTLRATAIPALVLGVLLSPLLGRIPARPRGAGAFAVAAAGICGAGLFGGTAAGLAGALFVFMLGLAAIGPAVVQEIGALSGAAHGVMATALYGFTLNIGGGVGAQVPLAFGEVRGVGLFMSALLAGCVVLLVATGRRRRRAAYVTD</sequence>
<protein>
    <submittedName>
        <fullName evidence="11">MFS transporter</fullName>
    </submittedName>
</protein>
<keyword evidence="12" id="KW-1185">Reference proteome</keyword>
<evidence type="ECO:0000313" key="11">
    <source>
        <dbReference type="EMBL" id="QEV46197.1"/>
    </source>
</evidence>
<feature type="transmembrane region" description="Helical" evidence="9">
    <location>
        <begin position="368"/>
        <end position="393"/>
    </location>
</feature>
<feature type="transmembrane region" description="Helical" evidence="9">
    <location>
        <begin position="337"/>
        <end position="356"/>
    </location>
</feature>
<evidence type="ECO:0000256" key="4">
    <source>
        <dbReference type="ARBA" id="ARBA00022475"/>
    </source>
</evidence>
<feature type="domain" description="Major facilitator superfamily (MFS) profile" evidence="10">
    <location>
        <begin position="37"/>
        <end position="421"/>
    </location>
</feature>
<dbReference type="AlphaFoldDB" id="A0A5J6J4R6"/>
<dbReference type="SUPFAM" id="SSF103473">
    <property type="entry name" value="MFS general substrate transporter"/>
    <property type="match status" value="1"/>
</dbReference>
<feature type="transmembrane region" description="Helical" evidence="9">
    <location>
        <begin position="247"/>
        <end position="268"/>
    </location>
</feature>
<evidence type="ECO:0000256" key="5">
    <source>
        <dbReference type="ARBA" id="ARBA00022692"/>
    </source>
</evidence>
<dbReference type="InterPro" id="IPR011701">
    <property type="entry name" value="MFS"/>
</dbReference>
<dbReference type="PANTHER" id="PTHR43271">
    <property type="entry name" value="BLL2771 PROTEIN"/>
    <property type="match status" value="1"/>
</dbReference>
<evidence type="ECO:0000256" key="3">
    <source>
        <dbReference type="ARBA" id="ARBA00022448"/>
    </source>
</evidence>
<feature type="transmembrane region" description="Helical" evidence="9">
    <location>
        <begin position="102"/>
        <end position="121"/>
    </location>
</feature>
<evidence type="ECO:0000256" key="9">
    <source>
        <dbReference type="SAM" id="Phobius"/>
    </source>
</evidence>
<feature type="transmembrane region" description="Helical" evidence="9">
    <location>
        <begin position="399"/>
        <end position="416"/>
    </location>
</feature>
<dbReference type="GO" id="GO:0022857">
    <property type="term" value="F:transmembrane transporter activity"/>
    <property type="evidence" value="ECO:0007669"/>
    <property type="project" value="InterPro"/>
</dbReference>
<name>A0A5J6J4R6_STRVI</name>
<dbReference type="Pfam" id="PF07690">
    <property type="entry name" value="MFS_1"/>
    <property type="match status" value="1"/>
</dbReference>
<evidence type="ECO:0000259" key="10">
    <source>
        <dbReference type="PROSITE" id="PS50850"/>
    </source>
</evidence>
<dbReference type="Gene3D" id="1.20.1250.20">
    <property type="entry name" value="MFS general substrate transporter like domains"/>
    <property type="match status" value="1"/>
</dbReference>
<feature type="transmembrane region" description="Helical" evidence="9">
    <location>
        <begin position="313"/>
        <end position="331"/>
    </location>
</feature>
<comment type="subcellular location">
    <subcellularLocation>
        <location evidence="1">Cell membrane</location>
        <topology evidence="1">Multi-pass membrane protein</topology>
    </subcellularLocation>
</comment>
<dbReference type="PROSITE" id="PS50850">
    <property type="entry name" value="MFS"/>
    <property type="match status" value="1"/>
</dbReference>
<keyword evidence="5 9" id="KW-0812">Transmembrane</keyword>
<dbReference type="Proteomes" id="UP000325563">
    <property type="component" value="Chromosome"/>
</dbReference>
<proteinExistence type="inferred from homology"/>
<dbReference type="InterPro" id="IPR020846">
    <property type="entry name" value="MFS_dom"/>
</dbReference>
<dbReference type="PANTHER" id="PTHR43271:SF2">
    <property type="entry name" value="BLL2771 PROTEIN"/>
    <property type="match status" value="1"/>
</dbReference>
<feature type="transmembrane region" description="Helical" evidence="9">
    <location>
        <begin position="34"/>
        <end position="55"/>
    </location>
</feature>
<gene>
    <name evidence="11" type="ORF">CP980_14790</name>
</gene>
<keyword evidence="6 9" id="KW-1133">Transmembrane helix</keyword>
<dbReference type="EMBL" id="CP023692">
    <property type="protein sequence ID" value="QEV46197.1"/>
    <property type="molecule type" value="Genomic_DNA"/>
</dbReference>
<keyword evidence="4" id="KW-1003">Cell membrane</keyword>
<dbReference type="GeneID" id="95611816"/>
<dbReference type="KEGG" id="svn:CP980_14790"/>